<reference evidence="3" key="1">
    <citation type="submission" date="2013-02" db="EMBL/GenBank/DDBJ databases">
        <authorList>
            <person name="Hughes D."/>
        </authorList>
    </citation>
    <scope>NUCLEOTIDE SEQUENCE</scope>
    <source>
        <strain>Durham</strain>
        <strain evidence="3">NC isolate 2 -- Noor lab</strain>
    </source>
</reference>
<feature type="transmembrane region" description="Helical" evidence="1">
    <location>
        <begin position="132"/>
        <end position="150"/>
    </location>
</feature>
<feature type="transmembrane region" description="Helical" evidence="1">
    <location>
        <begin position="90"/>
        <end position="112"/>
    </location>
</feature>
<organism evidence="2 3">
    <name type="scientific">Megaselia scalaris</name>
    <name type="common">Humpbacked fly</name>
    <name type="synonym">Phora scalaris</name>
    <dbReference type="NCBI Taxonomy" id="36166"/>
    <lineage>
        <taxon>Eukaryota</taxon>
        <taxon>Metazoa</taxon>
        <taxon>Ecdysozoa</taxon>
        <taxon>Arthropoda</taxon>
        <taxon>Hexapoda</taxon>
        <taxon>Insecta</taxon>
        <taxon>Pterygota</taxon>
        <taxon>Neoptera</taxon>
        <taxon>Endopterygota</taxon>
        <taxon>Diptera</taxon>
        <taxon>Brachycera</taxon>
        <taxon>Muscomorpha</taxon>
        <taxon>Platypezoidea</taxon>
        <taxon>Phoridae</taxon>
        <taxon>Megaseliini</taxon>
        <taxon>Megaselia</taxon>
    </lineage>
</organism>
<dbReference type="HOGENOM" id="CLU_1564652_0_0_1"/>
<keyword evidence="3" id="KW-1185">Reference proteome</keyword>
<accession>T1GCE3</accession>
<keyword evidence="1" id="KW-0812">Transmembrane</keyword>
<reference evidence="2" key="2">
    <citation type="submission" date="2015-06" db="UniProtKB">
        <authorList>
            <consortium name="EnsemblMetazoa"/>
        </authorList>
    </citation>
    <scope>IDENTIFICATION</scope>
</reference>
<protein>
    <submittedName>
        <fullName evidence="2">Uncharacterized protein</fullName>
    </submittedName>
</protein>
<dbReference type="AlphaFoldDB" id="T1GCE3"/>
<dbReference type="EnsemblMetazoa" id="MESCA000954-RA">
    <property type="protein sequence ID" value="MESCA000954-PA"/>
    <property type="gene ID" value="MESCA000954"/>
</dbReference>
<dbReference type="EMBL" id="CAQQ02166503">
    <property type="status" value="NOT_ANNOTATED_CDS"/>
    <property type="molecule type" value="Genomic_DNA"/>
</dbReference>
<dbReference type="EMBL" id="CAQQ02166502">
    <property type="status" value="NOT_ANNOTATED_CDS"/>
    <property type="molecule type" value="Genomic_DNA"/>
</dbReference>
<evidence type="ECO:0000313" key="2">
    <source>
        <dbReference type="EnsemblMetazoa" id="MESCA000954-PA"/>
    </source>
</evidence>
<sequence length="171" mass="19477">MKFEKSPSYTGMEAQLRTVLRKRLFRISKEEQVLGVRHQTSDFEVSLLSEISQELRQKKNFGRFFQSPDKVGSGGTEILASNTTTIRLDFLLIVSKLVGVAIRGFTFTFLLIGRSLSKTSLNVATVAFKSSVGIASFPVLFLFWNLRVAISDINMMEGRHCFDKRKEYTMY</sequence>
<keyword evidence="1" id="KW-0472">Membrane</keyword>
<dbReference type="Proteomes" id="UP000015102">
    <property type="component" value="Unassembled WGS sequence"/>
</dbReference>
<keyword evidence="1" id="KW-1133">Transmembrane helix</keyword>
<name>T1GCE3_MEGSC</name>
<evidence type="ECO:0000256" key="1">
    <source>
        <dbReference type="SAM" id="Phobius"/>
    </source>
</evidence>
<dbReference type="EMBL" id="CAQQ02166504">
    <property type="status" value="NOT_ANNOTATED_CDS"/>
    <property type="molecule type" value="Genomic_DNA"/>
</dbReference>
<proteinExistence type="predicted"/>
<evidence type="ECO:0000313" key="3">
    <source>
        <dbReference type="Proteomes" id="UP000015102"/>
    </source>
</evidence>